<dbReference type="RefSeq" id="WP_218564520.1">
    <property type="nucleotide sequence ID" value="NZ_UHIA01000003.1"/>
</dbReference>
<dbReference type="AlphaFoldDB" id="A0A380ML85"/>
<evidence type="ECO:0000256" key="2">
    <source>
        <dbReference type="ARBA" id="ARBA00022777"/>
    </source>
</evidence>
<dbReference type="PANTHER" id="PTHR28629">
    <property type="entry name" value="TRIOKINASE/FMN CYCLASE"/>
    <property type="match status" value="1"/>
</dbReference>
<sequence length="208" mass="21558">MITAQVLRDWLNHCDQDLHAAQDLLTDLDREIGDADHGLNMARGFGKVSEKLASAGELGLADVLKTTGMTLLSSVGGASGPLYGTFFIKAAQAVGDKSSLALGDLAALFQAGTQGIISRGRAEAGDKTMCDVWLPVSDYLSGLPAEGDLTEALKQAQQRAEAAAEATIPLLAKKGRASYLNERSIGHKDPGAASTAIIIAALAKAVQA</sequence>
<dbReference type="InterPro" id="IPR036117">
    <property type="entry name" value="DhaL_dom_sf"/>
</dbReference>
<dbReference type="Gene3D" id="1.25.40.340">
    <property type="match status" value="1"/>
</dbReference>
<dbReference type="GO" id="GO:0005829">
    <property type="term" value="C:cytosol"/>
    <property type="evidence" value="ECO:0007669"/>
    <property type="project" value="TreeGrafter"/>
</dbReference>
<dbReference type="SMART" id="SM01120">
    <property type="entry name" value="Dak2"/>
    <property type="match status" value="1"/>
</dbReference>
<dbReference type="FunFam" id="1.25.40.340:FF:000002">
    <property type="entry name" value="Dihydroxyacetone kinase, L subunit"/>
    <property type="match status" value="1"/>
</dbReference>
<dbReference type="GO" id="GO:0019563">
    <property type="term" value="P:glycerol catabolic process"/>
    <property type="evidence" value="ECO:0007669"/>
    <property type="project" value="TreeGrafter"/>
</dbReference>
<dbReference type="NCBIfam" id="TIGR02365">
    <property type="entry name" value="dha_L_ycgS"/>
    <property type="match status" value="1"/>
</dbReference>
<reference evidence="4 5" key="1">
    <citation type="submission" date="2018-06" db="EMBL/GenBank/DDBJ databases">
        <authorList>
            <consortium name="Pathogen Informatics"/>
            <person name="Doyle S."/>
        </authorList>
    </citation>
    <scope>NUCLEOTIDE SEQUENCE [LARGE SCALE GENOMIC DNA]</scope>
    <source>
        <strain evidence="4 5">NCTC10717</strain>
    </source>
</reference>
<dbReference type="Pfam" id="PF02734">
    <property type="entry name" value="Dak2"/>
    <property type="match status" value="1"/>
</dbReference>
<gene>
    <name evidence="4" type="primary">dhaL</name>
    <name evidence="4" type="ORF">NCTC10717_00526</name>
</gene>
<keyword evidence="2 4" id="KW-0418">Kinase</keyword>
<name>A0A380ML85_9GAMM</name>
<dbReference type="InterPro" id="IPR012737">
    <property type="entry name" value="DhaK_L_YcgS"/>
</dbReference>
<feature type="domain" description="DhaL" evidence="3">
    <location>
        <begin position="5"/>
        <end position="204"/>
    </location>
</feature>
<dbReference type="GO" id="GO:0004371">
    <property type="term" value="F:glycerone kinase activity"/>
    <property type="evidence" value="ECO:0007669"/>
    <property type="project" value="InterPro"/>
</dbReference>
<evidence type="ECO:0000313" key="5">
    <source>
        <dbReference type="Proteomes" id="UP000254575"/>
    </source>
</evidence>
<evidence type="ECO:0000313" key="4">
    <source>
        <dbReference type="EMBL" id="SUO92392.1"/>
    </source>
</evidence>
<keyword evidence="1 4" id="KW-0808">Transferase</keyword>
<dbReference type="Proteomes" id="UP000254575">
    <property type="component" value="Unassembled WGS sequence"/>
</dbReference>
<dbReference type="SUPFAM" id="SSF101473">
    <property type="entry name" value="DhaL-like"/>
    <property type="match status" value="1"/>
</dbReference>
<accession>A0A380ML85</accession>
<dbReference type="PANTHER" id="PTHR28629:SF4">
    <property type="entry name" value="TRIOKINASE_FMN CYCLASE"/>
    <property type="match status" value="1"/>
</dbReference>
<dbReference type="InterPro" id="IPR050861">
    <property type="entry name" value="Dihydroxyacetone_Kinase"/>
</dbReference>
<dbReference type="EMBL" id="UHIA01000003">
    <property type="protein sequence ID" value="SUO92392.1"/>
    <property type="molecule type" value="Genomic_DNA"/>
</dbReference>
<keyword evidence="5" id="KW-1185">Reference proteome</keyword>
<evidence type="ECO:0000259" key="3">
    <source>
        <dbReference type="PROSITE" id="PS51480"/>
    </source>
</evidence>
<dbReference type="PROSITE" id="PS51480">
    <property type="entry name" value="DHAL"/>
    <property type="match status" value="1"/>
</dbReference>
<proteinExistence type="predicted"/>
<dbReference type="EC" id="2.7.-.-" evidence="4"/>
<dbReference type="InterPro" id="IPR004007">
    <property type="entry name" value="DhaL_dom"/>
</dbReference>
<organism evidence="4 5">
    <name type="scientific">Suttonella indologenes</name>
    <dbReference type="NCBI Taxonomy" id="13276"/>
    <lineage>
        <taxon>Bacteria</taxon>
        <taxon>Pseudomonadati</taxon>
        <taxon>Pseudomonadota</taxon>
        <taxon>Gammaproteobacteria</taxon>
        <taxon>Cardiobacteriales</taxon>
        <taxon>Cardiobacteriaceae</taxon>
        <taxon>Suttonella</taxon>
    </lineage>
</organism>
<evidence type="ECO:0000256" key="1">
    <source>
        <dbReference type="ARBA" id="ARBA00022679"/>
    </source>
</evidence>
<protein>
    <submittedName>
        <fullName evidence="4">PTS-dependent dihydroxyacetone kinase, ADP-binding subunit dhaL</fullName>
        <ecNumber evidence="4">2.7.-.-</ecNumber>
    </submittedName>
</protein>